<dbReference type="AlphaFoldDB" id="X1MHT4"/>
<evidence type="ECO:0000256" key="4">
    <source>
        <dbReference type="ARBA" id="ARBA00023015"/>
    </source>
</evidence>
<dbReference type="Gene3D" id="1.10.940.10">
    <property type="entry name" value="NusB-like"/>
    <property type="match status" value="1"/>
</dbReference>
<dbReference type="Pfam" id="PF01029">
    <property type="entry name" value="NusB"/>
    <property type="match status" value="1"/>
</dbReference>
<keyword evidence="2" id="KW-0889">Transcription antitermination</keyword>
<dbReference type="InterPro" id="IPR035926">
    <property type="entry name" value="NusB-like_sf"/>
</dbReference>
<dbReference type="SUPFAM" id="SSF48013">
    <property type="entry name" value="NusB-like"/>
    <property type="match status" value="1"/>
</dbReference>
<evidence type="ECO:0000259" key="6">
    <source>
        <dbReference type="Pfam" id="PF01029"/>
    </source>
</evidence>
<protein>
    <recommendedName>
        <fullName evidence="6">NusB/RsmB/TIM44 domain-containing protein</fullName>
    </recommendedName>
</protein>
<keyword evidence="4" id="KW-0805">Transcription regulation</keyword>
<evidence type="ECO:0000256" key="1">
    <source>
        <dbReference type="ARBA" id="ARBA00005952"/>
    </source>
</evidence>
<keyword evidence="5" id="KW-0804">Transcription</keyword>
<dbReference type="GO" id="GO:0003723">
    <property type="term" value="F:RNA binding"/>
    <property type="evidence" value="ECO:0007669"/>
    <property type="project" value="UniProtKB-KW"/>
</dbReference>
<evidence type="ECO:0000313" key="7">
    <source>
        <dbReference type="EMBL" id="GAI05919.1"/>
    </source>
</evidence>
<dbReference type="EMBL" id="BARV01003360">
    <property type="protein sequence ID" value="GAI05919.1"/>
    <property type="molecule type" value="Genomic_DNA"/>
</dbReference>
<feature type="domain" description="NusB/RsmB/TIM44" evidence="6">
    <location>
        <begin position="5"/>
        <end position="101"/>
    </location>
</feature>
<evidence type="ECO:0000256" key="3">
    <source>
        <dbReference type="ARBA" id="ARBA00022884"/>
    </source>
</evidence>
<comment type="caution">
    <text evidence="7">The sequence shown here is derived from an EMBL/GenBank/DDBJ whole genome shotgun (WGS) entry which is preliminary data.</text>
</comment>
<dbReference type="InterPro" id="IPR011605">
    <property type="entry name" value="NusB_fam"/>
</dbReference>
<dbReference type="GO" id="GO:0006353">
    <property type="term" value="P:DNA-templated transcription termination"/>
    <property type="evidence" value="ECO:0007669"/>
    <property type="project" value="InterPro"/>
</dbReference>
<name>X1MHT4_9ZZZZ</name>
<feature type="non-terminal residue" evidence="7">
    <location>
        <position position="101"/>
    </location>
</feature>
<keyword evidence="3" id="KW-0694">RNA-binding</keyword>
<gene>
    <name evidence="7" type="ORF">S06H3_08078</name>
</gene>
<dbReference type="GO" id="GO:0005829">
    <property type="term" value="C:cytosol"/>
    <property type="evidence" value="ECO:0007669"/>
    <property type="project" value="TreeGrafter"/>
</dbReference>
<accession>X1MHT4</accession>
<dbReference type="InterPro" id="IPR006027">
    <property type="entry name" value="NusB_RsmB_TIM44"/>
</dbReference>
<comment type="similarity">
    <text evidence="1">Belongs to the NusB family.</text>
</comment>
<dbReference type="NCBIfam" id="TIGR01951">
    <property type="entry name" value="nusB"/>
    <property type="match status" value="1"/>
</dbReference>
<dbReference type="PANTHER" id="PTHR11078">
    <property type="entry name" value="N UTILIZATION SUBSTANCE PROTEIN B-RELATED"/>
    <property type="match status" value="1"/>
</dbReference>
<reference evidence="7" key="1">
    <citation type="journal article" date="2014" name="Front. Microbiol.">
        <title>High frequency of phylogenetically diverse reductive dehalogenase-homologous genes in deep subseafloor sedimentary metagenomes.</title>
        <authorList>
            <person name="Kawai M."/>
            <person name="Futagami T."/>
            <person name="Toyoda A."/>
            <person name="Takaki Y."/>
            <person name="Nishi S."/>
            <person name="Hori S."/>
            <person name="Arai W."/>
            <person name="Tsubouchi T."/>
            <person name="Morono Y."/>
            <person name="Uchiyama I."/>
            <person name="Ito T."/>
            <person name="Fujiyama A."/>
            <person name="Inagaki F."/>
            <person name="Takami H."/>
        </authorList>
    </citation>
    <scope>NUCLEOTIDE SEQUENCE</scope>
    <source>
        <strain evidence="7">Expedition CK06-06</strain>
    </source>
</reference>
<dbReference type="PANTHER" id="PTHR11078:SF3">
    <property type="entry name" value="ANTITERMINATION NUSB DOMAIN-CONTAINING PROTEIN"/>
    <property type="match status" value="1"/>
</dbReference>
<evidence type="ECO:0000256" key="5">
    <source>
        <dbReference type="ARBA" id="ARBA00023163"/>
    </source>
</evidence>
<proteinExistence type="inferred from homology"/>
<sequence length="101" mass="11291">MGARRKARSIALQVLYEVDSVGHDVEAALAHLLAEGRLSEENAAFVRELVSGVIQNKEKIDQHIKNFAPAWPVEQIPLVDRNILRLAIFEILLDNNVPVKV</sequence>
<dbReference type="GO" id="GO:0031564">
    <property type="term" value="P:transcription antitermination"/>
    <property type="evidence" value="ECO:0007669"/>
    <property type="project" value="UniProtKB-KW"/>
</dbReference>
<organism evidence="7">
    <name type="scientific">marine sediment metagenome</name>
    <dbReference type="NCBI Taxonomy" id="412755"/>
    <lineage>
        <taxon>unclassified sequences</taxon>
        <taxon>metagenomes</taxon>
        <taxon>ecological metagenomes</taxon>
    </lineage>
</organism>
<evidence type="ECO:0000256" key="2">
    <source>
        <dbReference type="ARBA" id="ARBA00022814"/>
    </source>
</evidence>